<evidence type="ECO:0000259" key="3">
    <source>
        <dbReference type="Pfam" id="PF08652"/>
    </source>
</evidence>
<dbReference type="PANTHER" id="PTHR12395:SF9">
    <property type="entry name" value="DECAPPING AND EXORIBONUCLEASE PROTEIN"/>
    <property type="match status" value="1"/>
</dbReference>
<dbReference type="GO" id="GO:0005634">
    <property type="term" value="C:nucleus"/>
    <property type="evidence" value="ECO:0007669"/>
    <property type="project" value="UniProtKB-SubCell"/>
</dbReference>
<dbReference type="GO" id="GO:0000956">
    <property type="term" value="P:nuclear-transcribed mRNA catabolic process"/>
    <property type="evidence" value="ECO:0007669"/>
    <property type="project" value="TreeGrafter"/>
</dbReference>
<comment type="similarity">
    <text evidence="1 2">Belongs to the DXO/Dom3Z family.</text>
</comment>
<reference evidence="4 5" key="1">
    <citation type="submission" date="2023-11" db="EMBL/GenBank/DDBJ databases">
        <title>Halocaridina rubra genome assembly.</title>
        <authorList>
            <person name="Smith C."/>
        </authorList>
    </citation>
    <scope>NUCLEOTIDE SEQUENCE [LARGE SCALE GENOMIC DNA]</scope>
    <source>
        <strain evidence="4">EP-1</strain>
        <tissue evidence="4">Whole</tissue>
    </source>
</reference>
<keyword evidence="2" id="KW-0539">Nucleus</keyword>
<dbReference type="InterPro" id="IPR039039">
    <property type="entry name" value="RAI1-like_fam"/>
</dbReference>
<comment type="subcellular location">
    <subcellularLocation>
        <location evidence="2">Nucleus</location>
    </subcellularLocation>
</comment>
<dbReference type="PANTHER" id="PTHR12395">
    <property type="entry name" value="DOM-3 RELATED"/>
    <property type="match status" value="1"/>
</dbReference>
<comment type="cofactor">
    <cofactor evidence="2">
        <name>a divalent metal cation</name>
        <dbReference type="ChEBI" id="CHEBI:60240"/>
    </cofactor>
</comment>
<keyword evidence="2" id="KW-0378">Hydrolase</keyword>
<evidence type="ECO:0000313" key="5">
    <source>
        <dbReference type="Proteomes" id="UP001381693"/>
    </source>
</evidence>
<sequence>MKHCIILGTAEEKLYTNEEYRCVLTTSFAGNTLLFAPEIDCVDPGEYEEDFETPESIILVKCCRELSNDKNRFNHKRHKLRNLWLENMISGIPRSLMGFRDDDGVVHTIELLKTDELPEMCEVSNVCMAMFHLSTAFYYNRFYLLRLLL</sequence>
<organism evidence="4 5">
    <name type="scientific">Halocaridina rubra</name>
    <name type="common">Hawaiian red shrimp</name>
    <dbReference type="NCBI Taxonomy" id="373956"/>
    <lineage>
        <taxon>Eukaryota</taxon>
        <taxon>Metazoa</taxon>
        <taxon>Ecdysozoa</taxon>
        <taxon>Arthropoda</taxon>
        <taxon>Crustacea</taxon>
        <taxon>Multicrustacea</taxon>
        <taxon>Malacostraca</taxon>
        <taxon>Eumalacostraca</taxon>
        <taxon>Eucarida</taxon>
        <taxon>Decapoda</taxon>
        <taxon>Pleocyemata</taxon>
        <taxon>Caridea</taxon>
        <taxon>Atyoidea</taxon>
        <taxon>Atyidae</taxon>
        <taxon>Halocaridina</taxon>
    </lineage>
</organism>
<dbReference type="GO" id="GO:0046872">
    <property type="term" value="F:metal ion binding"/>
    <property type="evidence" value="ECO:0007669"/>
    <property type="project" value="UniProtKB-KW"/>
</dbReference>
<dbReference type="GO" id="GO:0003723">
    <property type="term" value="F:RNA binding"/>
    <property type="evidence" value="ECO:0007669"/>
    <property type="project" value="UniProtKB-KW"/>
</dbReference>
<comment type="function">
    <text evidence="2">Decapping enzyme for NAD-capped RNAs: specifically hydrolyzes the nicotinamide adenine dinucleotide (NAD) cap from a subset of RNAs by removing the entire NAD moiety from the 5'-end of an NAD-capped RNA.</text>
</comment>
<keyword evidence="5" id="KW-1185">Reference proteome</keyword>
<accession>A0AAN8WP18</accession>
<keyword evidence="2" id="KW-0540">Nuclease</keyword>
<dbReference type="GO" id="GO:0000166">
    <property type="term" value="F:nucleotide binding"/>
    <property type="evidence" value="ECO:0007669"/>
    <property type="project" value="UniProtKB-KW"/>
</dbReference>
<dbReference type="Proteomes" id="UP001381693">
    <property type="component" value="Unassembled WGS sequence"/>
</dbReference>
<evidence type="ECO:0000256" key="1">
    <source>
        <dbReference type="ARBA" id="ARBA00006562"/>
    </source>
</evidence>
<dbReference type="InterPro" id="IPR013961">
    <property type="entry name" value="RAI1"/>
</dbReference>
<comment type="caution">
    <text evidence="4">The sequence shown here is derived from an EMBL/GenBank/DDBJ whole genome shotgun (WGS) entry which is preliminary data.</text>
</comment>
<keyword evidence="2" id="KW-0547">Nucleotide-binding</keyword>
<dbReference type="GO" id="GO:0004518">
    <property type="term" value="F:nuclease activity"/>
    <property type="evidence" value="ECO:0007669"/>
    <property type="project" value="UniProtKB-KW"/>
</dbReference>
<protein>
    <recommendedName>
        <fullName evidence="2">Decapping nuclease</fullName>
        <ecNumber evidence="2">3.6.1.-</ecNumber>
    </recommendedName>
</protein>
<proteinExistence type="inferred from homology"/>
<dbReference type="GO" id="GO:0005829">
    <property type="term" value="C:cytosol"/>
    <property type="evidence" value="ECO:0007669"/>
    <property type="project" value="TreeGrafter"/>
</dbReference>
<keyword evidence="2" id="KW-0479">Metal-binding</keyword>
<evidence type="ECO:0000313" key="4">
    <source>
        <dbReference type="EMBL" id="KAK7063091.1"/>
    </source>
</evidence>
<dbReference type="Pfam" id="PF08652">
    <property type="entry name" value="RAI1"/>
    <property type="match status" value="1"/>
</dbReference>
<dbReference type="AlphaFoldDB" id="A0AAN8WP18"/>
<keyword evidence="2" id="KW-0694">RNA-binding</keyword>
<dbReference type="EMBL" id="JAXCGZ010020949">
    <property type="protein sequence ID" value="KAK7063091.1"/>
    <property type="molecule type" value="Genomic_DNA"/>
</dbReference>
<name>A0AAN8WP18_HALRR</name>
<dbReference type="GO" id="GO:0110155">
    <property type="term" value="P:NAD-cap decapping"/>
    <property type="evidence" value="ECO:0007669"/>
    <property type="project" value="TreeGrafter"/>
</dbReference>
<dbReference type="GO" id="GO:0034353">
    <property type="term" value="F:mRNA 5'-diphosphatase activity"/>
    <property type="evidence" value="ECO:0007669"/>
    <property type="project" value="TreeGrafter"/>
</dbReference>
<gene>
    <name evidence="4" type="ORF">SK128_024170</name>
</gene>
<dbReference type="EC" id="3.6.1.-" evidence="2"/>
<feature type="domain" description="RAI1-like" evidence="3">
    <location>
        <begin position="11"/>
        <end position="132"/>
    </location>
</feature>
<evidence type="ECO:0000256" key="2">
    <source>
        <dbReference type="RuleBase" id="RU367113"/>
    </source>
</evidence>